<feature type="compositionally biased region" description="Pro residues" evidence="1">
    <location>
        <begin position="492"/>
        <end position="501"/>
    </location>
</feature>
<feature type="compositionally biased region" description="Low complexity" evidence="1">
    <location>
        <begin position="579"/>
        <end position="595"/>
    </location>
</feature>
<feature type="compositionally biased region" description="Low complexity" evidence="1">
    <location>
        <begin position="664"/>
        <end position="699"/>
    </location>
</feature>
<feature type="compositionally biased region" description="Polar residues" evidence="1">
    <location>
        <begin position="567"/>
        <end position="578"/>
    </location>
</feature>
<evidence type="ECO:0000313" key="3">
    <source>
        <dbReference type="EMBL" id="PVU84839.1"/>
    </source>
</evidence>
<feature type="compositionally biased region" description="Low complexity" evidence="1">
    <location>
        <begin position="293"/>
        <end position="304"/>
    </location>
</feature>
<feature type="compositionally biased region" description="Low complexity" evidence="1">
    <location>
        <begin position="436"/>
        <end position="447"/>
    </location>
</feature>
<dbReference type="Proteomes" id="UP000245699">
    <property type="component" value="Unassembled WGS sequence"/>
</dbReference>
<feature type="compositionally biased region" description="Polar residues" evidence="1">
    <location>
        <begin position="305"/>
        <end position="346"/>
    </location>
</feature>
<evidence type="ECO:0000256" key="2">
    <source>
        <dbReference type="SAM" id="SignalP"/>
    </source>
</evidence>
<feature type="compositionally biased region" description="Basic and acidic residues" evidence="1">
    <location>
        <begin position="222"/>
        <end position="232"/>
    </location>
</feature>
<sequence length="862" mass="98488">MGSTFCIIMMVLCLIFGVSNASIVKFKGKIEYIKSSDSVSAMIYEENTYKLYYNGLYKVVQADIDELKIYPIYKIDSNDELQIYFTKFGYFVNFKGSISGINCFKNREKLDCTSGILADCEKFSKDIEISFDISRSKYNKATRYDKQIYESLKNNSFTCIKQYQPEQDQSSQQYPEQNRFSVQRYGGQSSKTTSDTYQSSGNSPTFIDNKPLDWPYIYASEEKSPHHSEENTHPNQSSEKTGINSGPNEFQINAVSNQNVPNNNLETVVANNPFETPMDIKDPVQSSNFGISNNYPYEYNPNLPDSTSDYTSEYNLNQPGTSNNNPYDTNPHQPETYNNSPHSANTYQGINRYQNTIDRQNAQTFDFINQVINNQDQTTRTYYQNVGIQDTLNAHKNNNNPINFDTPQDTSTSNSQIPSNQGMSRSSYPYTPPNQQPQKTFPQSTFPQPQPNQPPPQYEQKGVSQGIPRPPYPYTLPNQQPQKTFPQSTFPQPQPNQPPPQYEQKGVSQGMSRPPYSYPLPNQQQQQTFSKPSYPISQPQPNQPLPPFNQIKPVKAKPNFPHPPSGLQPQQPFSQSPYHNSQHPYPSSQHQSDQPLPSFDQIKPVKAKPNFSPPPSRLQPQRPSSQPPHSSSQHQSDQPLPPIVETQPPNVMFKPPLPPRPRFEVPLRQPTFPFPQPQSDQSPPQYEQKGKQSPKVVSKPPIPPRPKNLFPSSQPQPHKRPSYEEIHSSKVISNQNPSEIQPEQPITKSKVSFSESQPKNFAPPRPPTPYFRPRKSHPQQSKPQSHQQQQPFFQRQVPFLEPQPKSFVPPRPLTPYPRSKKSHIQQSKSQPQRNKRGVSQRHIGIGSSQQQYNRHKDINQNL</sequence>
<dbReference type="EMBL" id="MBFT01001221">
    <property type="protein sequence ID" value="PVU84839.1"/>
    <property type="molecule type" value="Genomic_DNA"/>
</dbReference>
<feature type="signal peptide" evidence="2">
    <location>
        <begin position="1"/>
        <end position="21"/>
    </location>
</feature>
<keyword evidence="2" id="KW-0732">Signal</keyword>
<dbReference type="AlphaFoldDB" id="A0A2T9XXN1"/>
<keyword evidence="4" id="KW-1185">Reference proteome</keyword>
<protein>
    <submittedName>
        <fullName evidence="3">Uncharacterized protein</fullName>
    </submittedName>
</protein>
<feature type="compositionally biased region" description="Low complexity" evidence="1">
    <location>
        <begin position="778"/>
        <end position="796"/>
    </location>
</feature>
<proteinExistence type="predicted"/>
<feature type="compositionally biased region" description="Pro residues" evidence="1">
    <location>
        <begin position="761"/>
        <end position="770"/>
    </location>
</feature>
<feature type="region of interest" description="Disordered" evidence="1">
    <location>
        <begin position="222"/>
        <end position="250"/>
    </location>
</feature>
<accession>A0A2T9XXN1</accession>
<evidence type="ECO:0000256" key="1">
    <source>
        <dbReference type="SAM" id="MobiDB-lite"/>
    </source>
</evidence>
<feature type="compositionally biased region" description="Polar residues" evidence="1">
    <location>
        <begin position="730"/>
        <end position="759"/>
    </location>
</feature>
<feature type="region of interest" description="Disordered" evidence="1">
    <location>
        <begin position="392"/>
        <end position="862"/>
    </location>
</feature>
<feature type="region of interest" description="Disordered" evidence="1">
    <location>
        <begin position="183"/>
        <end position="208"/>
    </location>
</feature>
<feature type="compositionally biased region" description="Polar residues" evidence="1">
    <location>
        <begin position="183"/>
        <end position="206"/>
    </location>
</feature>
<comment type="caution">
    <text evidence="3">The sequence shown here is derived from an EMBL/GenBank/DDBJ whole genome shotgun (WGS) entry which is preliminary data.</text>
</comment>
<organism evidence="3 4">
    <name type="scientific">Furculomyces boomerangus</name>
    <dbReference type="NCBI Taxonomy" id="61424"/>
    <lineage>
        <taxon>Eukaryota</taxon>
        <taxon>Fungi</taxon>
        <taxon>Fungi incertae sedis</taxon>
        <taxon>Zoopagomycota</taxon>
        <taxon>Kickxellomycotina</taxon>
        <taxon>Harpellomycetes</taxon>
        <taxon>Harpellales</taxon>
        <taxon>Harpellaceae</taxon>
        <taxon>Furculomyces</taxon>
    </lineage>
</organism>
<feature type="compositionally biased region" description="Polar residues" evidence="1">
    <location>
        <begin position="233"/>
        <end position="250"/>
    </location>
</feature>
<feature type="compositionally biased region" description="Pro residues" evidence="1">
    <location>
        <begin position="448"/>
        <end position="457"/>
    </location>
</feature>
<feature type="compositionally biased region" description="Polar residues" evidence="1">
    <location>
        <begin position="392"/>
        <end position="429"/>
    </location>
</feature>
<feature type="region of interest" description="Disordered" evidence="1">
    <location>
        <begin position="276"/>
        <end position="346"/>
    </location>
</feature>
<feature type="compositionally biased region" description="Low complexity" evidence="1">
    <location>
        <begin position="618"/>
        <end position="638"/>
    </location>
</feature>
<feature type="compositionally biased region" description="Polar residues" evidence="1">
    <location>
        <begin position="520"/>
        <end position="537"/>
    </location>
</feature>
<name>A0A2T9XXN1_9FUNG</name>
<dbReference type="STRING" id="61424.A0A2T9XXN1"/>
<reference evidence="3 4" key="1">
    <citation type="journal article" date="2018" name="MBio">
        <title>Comparative Genomics Reveals the Core Gene Toolbox for the Fungus-Insect Symbiosis.</title>
        <authorList>
            <person name="Wang Y."/>
            <person name="Stata M."/>
            <person name="Wang W."/>
            <person name="Stajich J.E."/>
            <person name="White M.M."/>
            <person name="Moncalvo J.M."/>
        </authorList>
    </citation>
    <scope>NUCLEOTIDE SEQUENCE [LARGE SCALE GENOMIC DNA]</scope>
    <source>
        <strain evidence="3 4">AUS-77-4</strain>
    </source>
</reference>
<gene>
    <name evidence="3" type="ORF">BB559_007351</name>
</gene>
<feature type="chain" id="PRO_5015587283" evidence="2">
    <location>
        <begin position="22"/>
        <end position="862"/>
    </location>
</feature>
<feature type="compositionally biased region" description="Low complexity" evidence="1">
    <location>
        <begin position="479"/>
        <end position="491"/>
    </location>
</feature>
<evidence type="ECO:0000313" key="4">
    <source>
        <dbReference type="Proteomes" id="UP000245699"/>
    </source>
</evidence>